<dbReference type="SUPFAM" id="SSF52058">
    <property type="entry name" value="L domain-like"/>
    <property type="match status" value="1"/>
</dbReference>
<keyword evidence="3" id="KW-1185">Reference proteome</keyword>
<comment type="caution">
    <text evidence="2">The sequence shown here is derived from an EMBL/GenBank/DDBJ whole genome shotgun (WGS) entry which is preliminary data.</text>
</comment>
<dbReference type="InterPro" id="IPR051251">
    <property type="entry name" value="STK_FNIP-Repeat"/>
</dbReference>
<sequence>MCQDVSIRVNNEYLCDNQQYLSLFSNIDKVNHNIRISFLGNASDYLDINNSIRDLINDVELSISADFNLNEISDGVHNLFLKITNGNAALMGQLPDSITKILLFAVNPPIVQFNLISNLPSKLQELNFFFNVNCIQTRCVLPQSLTDLHYIGSYDSMKWLVVPPNKVYKKCEFVLDSNESFQWLLENKFIGKIHIGPGAIPLLKSHRIPPHVSDVYLNHVHDPDLLLPDTVERLYFSEFGTPFSQLSHLKELVIDNEYPIKLEKGVLPRSLETLSLYYNQPLEPDVFPNQLKTLYISEYNQPLCVNVLPSSLTDLTLGDFDQPLNAFVLPQKLKKLILHGFKQLTPDSLPVSLTDITLFKLTGSFDQCQPLDNLKKLQIGSLVPSVGRLLTNVKRLDLFVSNTAISKAAGTCLANTSIESLYLRVKYPSTLYPNSLPPTIKYLSLVNVVIKSDNVIPSSCRYLKSKSNHIDTKYVPKSVRYLKSIE</sequence>
<dbReference type="EMBL" id="AJWJ01000740">
    <property type="protein sequence ID" value="KAF2069123.1"/>
    <property type="molecule type" value="Genomic_DNA"/>
</dbReference>
<gene>
    <name evidence="2" type="ORF">CYY_009555</name>
</gene>
<evidence type="ECO:0008006" key="4">
    <source>
        <dbReference type="Google" id="ProtNLM"/>
    </source>
</evidence>
<evidence type="ECO:0000256" key="1">
    <source>
        <dbReference type="ARBA" id="ARBA00022737"/>
    </source>
</evidence>
<dbReference type="PANTHER" id="PTHR32134:SF92">
    <property type="entry name" value="FNIP REPEAT-CONTAINING PROTEIN"/>
    <property type="match status" value="1"/>
</dbReference>
<name>A0A8J4PLH5_9MYCE</name>
<dbReference type="Proteomes" id="UP000695562">
    <property type="component" value="Unassembled WGS sequence"/>
</dbReference>
<reference evidence="2" key="1">
    <citation type="submission" date="2020-01" db="EMBL/GenBank/DDBJ databases">
        <title>Development of genomics and gene disruption for Polysphondylium violaceum indicates a role for the polyketide synthase stlB in stalk morphogenesis.</title>
        <authorList>
            <person name="Narita B."/>
            <person name="Kawabe Y."/>
            <person name="Kin K."/>
            <person name="Saito T."/>
            <person name="Gibbs R."/>
            <person name="Kuspa A."/>
            <person name="Muzny D."/>
            <person name="Queller D."/>
            <person name="Richards S."/>
            <person name="Strassman J."/>
            <person name="Sucgang R."/>
            <person name="Worley K."/>
            <person name="Schaap P."/>
        </authorList>
    </citation>
    <scope>NUCLEOTIDE SEQUENCE</scope>
    <source>
        <strain evidence="2">QSvi11</strain>
    </source>
</reference>
<accession>A0A8J4PLH5</accession>
<evidence type="ECO:0000313" key="3">
    <source>
        <dbReference type="Proteomes" id="UP000695562"/>
    </source>
</evidence>
<keyword evidence="1" id="KW-0677">Repeat</keyword>
<evidence type="ECO:0000313" key="2">
    <source>
        <dbReference type="EMBL" id="KAF2069123.1"/>
    </source>
</evidence>
<organism evidence="2 3">
    <name type="scientific">Polysphondylium violaceum</name>
    <dbReference type="NCBI Taxonomy" id="133409"/>
    <lineage>
        <taxon>Eukaryota</taxon>
        <taxon>Amoebozoa</taxon>
        <taxon>Evosea</taxon>
        <taxon>Eumycetozoa</taxon>
        <taxon>Dictyostelia</taxon>
        <taxon>Dictyosteliales</taxon>
        <taxon>Dictyosteliaceae</taxon>
        <taxon>Polysphondylium</taxon>
    </lineage>
</organism>
<dbReference type="Pfam" id="PF05725">
    <property type="entry name" value="FNIP"/>
    <property type="match status" value="1"/>
</dbReference>
<dbReference type="PANTHER" id="PTHR32134">
    <property type="entry name" value="FNIP REPEAT-CONTAINING PROTEIN"/>
    <property type="match status" value="1"/>
</dbReference>
<protein>
    <recommendedName>
        <fullName evidence="4">Calmodulin-binding protein</fullName>
    </recommendedName>
</protein>
<dbReference type="InterPro" id="IPR008615">
    <property type="entry name" value="FNIP"/>
</dbReference>
<proteinExistence type="predicted"/>
<dbReference type="AlphaFoldDB" id="A0A8J4PLH5"/>
<dbReference type="OrthoDB" id="10394449at2759"/>